<keyword evidence="2" id="KW-1185">Reference proteome</keyword>
<organism evidence="1 2">
    <name type="scientific">Methylocapsa polymorpha</name>
    <dbReference type="NCBI Taxonomy" id="3080828"/>
    <lineage>
        <taxon>Bacteria</taxon>
        <taxon>Pseudomonadati</taxon>
        <taxon>Pseudomonadota</taxon>
        <taxon>Alphaproteobacteria</taxon>
        <taxon>Hyphomicrobiales</taxon>
        <taxon>Beijerinckiaceae</taxon>
        <taxon>Methylocapsa</taxon>
    </lineage>
</organism>
<proteinExistence type="predicted"/>
<reference evidence="1 2" key="1">
    <citation type="submission" date="2023-10" db="EMBL/GenBank/DDBJ databases">
        <title>Novel methanotroph of the genus Methylocapsa from a subarctic wetland.</title>
        <authorList>
            <person name="Belova S.E."/>
            <person name="Oshkin I.Y."/>
            <person name="Miroshnikov K."/>
            <person name="Dedysh S.N."/>
        </authorList>
    </citation>
    <scope>NUCLEOTIDE SEQUENCE [LARGE SCALE GENOMIC DNA]</scope>
    <source>
        <strain evidence="1 2">RX1</strain>
    </source>
</reference>
<dbReference type="RefSeq" id="WP_407338273.1">
    <property type="nucleotide sequence ID" value="NZ_CP136862.1"/>
</dbReference>
<evidence type="ECO:0000313" key="1">
    <source>
        <dbReference type="EMBL" id="WOJ88836.1"/>
    </source>
</evidence>
<name>A0ABZ0HPU5_9HYPH</name>
<protein>
    <submittedName>
        <fullName evidence="1">Uncharacterized protein</fullName>
    </submittedName>
</protein>
<dbReference type="EMBL" id="CP136862">
    <property type="protein sequence ID" value="WOJ88836.1"/>
    <property type="molecule type" value="Genomic_DNA"/>
</dbReference>
<dbReference type="Proteomes" id="UP001626536">
    <property type="component" value="Chromosome"/>
</dbReference>
<accession>A0ABZ0HPU5</accession>
<gene>
    <name evidence="1" type="ORF">RZS28_13605</name>
</gene>
<evidence type="ECO:0000313" key="2">
    <source>
        <dbReference type="Proteomes" id="UP001626536"/>
    </source>
</evidence>
<sequence>MLPEFPLEGLASQAFSEFSEAADYYWKSARLIDSELKSEALKLSDYYPLSGEEKADRIAIKLRKFRWTREHRKLTGVFPYLIAAGNLFSCVSLFEVF</sequence>